<evidence type="ECO:0000259" key="2">
    <source>
        <dbReference type="Pfam" id="PF00899"/>
    </source>
</evidence>
<protein>
    <submittedName>
        <fullName evidence="3">UBA/THIF-type NAD/FAD binding protein</fullName>
    </submittedName>
</protein>
<gene>
    <name evidence="3" type="ordered locus">Cfla_2467</name>
</gene>
<evidence type="ECO:0000313" key="4">
    <source>
        <dbReference type="Proteomes" id="UP000000849"/>
    </source>
</evidence>
<feature type="domain" description="THIF-type NAD/FAD binding fold" evidence="2">
    <location>
        <begin position="127"/>
        <end position="309"/>
    </location>
</feature>
<dbReference type="Pfam" id="PF00899">
    <property type="entry name" value="ThiF"/>
    <property type="match status" value="1"/>
</dbReference>
<name>D5UHN4_CELFN</name>
<dbReference type="SUPFAM" id="SSF69572">
    <property type="entry name" value="Activating enzymes of the ubiquitin-like proteins"/>
    <property type="match status" value="1"/>
</dbReference>
<accession>D5UHN4</accession>
<dbReference type="InterPro" id="IPR035985">
    <property type="entry name" value="Ubiquitin-activating_enz"/>
</dbReference>
<proteinExistence type="predicted"/>
<dbReference type="InterPro" id="IPR000594">
    <property type="entry name" value="ThiF_NAD_FAD-bd"/>
</dbReference>
<dbReference type="KEGG" id="cfl:Cfla_2467"/>
<evidence type="ECO:0000256" key="1">
    <source>
        <dbReference type="SAM" id="MobiDB-lite"/>
    </source>
</evidence>
<keyword evidence="4" id="KW-1185">Reference proteome</keyword>
<dbReference type="GO" id="GO:0008641">
    <property type="term" value="F:ubiquitin-like modifier activating enzyme activity"/>
    <property type="evidence" value="ECO:0007669"/>
    <property type="project" value="InterPro"/>
</dbReference>
<dbReference type="AlphaFoldDB" id="D5UHN4"/>
<evidence type="ECO:0000313" key="3">
    <source>
        <dbReference type="EMBL" id="ADG75355.1"/>
    </source>
</evidence>
<organism evidence="3 4">
    <name type="scientific">Cellulomonas flavigena (strain ATCC 482 / DSM 20109 / BCRC 11376 / JCM 18109 / NBRC 3775 / NCIMB 8073 / NRS 134)</name>
    <dbReference type="NCBI Taxonomy" id="446466"/>
    <lineage>
        <taxon>Bacteria</taxon>
        <taxon>Bacillati</taxon>
        <taxon>Actinomycetota</taxon>
        <taxon>Actinomycetes</taxon>
        <taxon>Micrococcales</taxon>
        <taxon>Cellulomonadaceae</taxon>
        <taxon>Cellulomonas</taxon>
    </lineage>
</organism>
<dbReference type="Proteomes" id="UP000000849">
    <property type="component" value="Chromosome"/>
</dbReference>
<reference evidence="3 4" key="1">
    <citation type="journal article" date="2010" name="Stand. Genomic Sci.">
        <title>Complete genome sequence of Cellulomonas flavigena type strain (134).</title>
        <authorList>
            <person name="Abt B."/>
            <person name="Foster B."/>
            <person name="Lapidus A."/>
            <person name="Clum A."/>
            <person name="Sun H."/>
            <person name="Pukall R."/>
            <person name="Lucas S."/>
            <person name="Glavina Del Rio T."/>
            <person name="Nolan M."/>
            <person name="Tice H."/>
            <person name="Cheng J.F."/>
            <person name="Pitluck S."/>
            <person name="Liolios K."/>
            <person name="Ivanova N."/>
            <person name="Mavromatis K."/>
            <person name="Ovchinnikova G."/>
            <person name="Pati A."/>
            <person name="Goodwin L."/>
            <person name="Chen A."/>
            <person name="Palaniappan K."/>
            <person name="Land M."/>
            <person name="Hauser L."/>
            <person name="Chang Y.J."/>
            <person name="Jeffries C.D."/>
            <person name="Rohde M."/>
            <person name="Goker M."/>
            <person name="Woyke T."/>
            <person name="Bristow J."/>
            <person name="Eisen J.A."/>
            <person name="Markowitz V."/>
            <person name="Hugenholtz P."/>
            <person name="Kyrpides N.C."/>
            <person name="Klenk H.P."/>
        </authorList>
    </citation>
    <scope>NUCLEOTIDE SEQUENCE [LARGE SCALE GENOMIC DNA]</scope>
    <source>
        <strain evidence="4">ATCC 482 / DSM 20109 / BCRC 11376 / JCM 18109 / NBRC 3775 / NCIMB 8073 / NRS 134</strain>
    </source>
</reference>
<dbReference type="HOGENOM" id="CLU_042635_0_0_11"/>
<dbReference type="eggNOG" id="COG0476">
    <property type="taxonomic scope" value="Bacteria"/>
</dbReference>
<sequence length="497" mass="51190">MDRPPAAPVLLRPGLRVLPRGDDEVQVGTDPRWAVRLVGLAPAEVHLWAQVDDTTDLTRLPARARAAGLDPVTVAATVDELSRAGLTRARPDVTTAVHGPAAADAAAWSLLHPDAAGDAVVLARADAVVGVVGLGPTGLGVARQLAAAGVGTLLLDDDTPVRSRDVTAGAHRWSDVGTPRAVASRRLLRDAAPGVRTDDDRPADVVVLVERDAADPVRATRLMGEHVPHVSVVVRAADASVGPFVRPGVDPCLRCLDLHRTDADAAWPTVLGALTRHDDDRLAPGEVGVLASACAAVASAQVLALLAGTTPSLCGVTVELALPGLVPRERRWSAHPGCGCRTPPASGVCRRTVGRQSSERSARRPPTGGGPHLTSGRARVLPGPATATLGGHDHTADEDLTAPDTPGLGPLHGAGEAALDERALPAQCLGPLDVGLALGEPQLAVVGPARDEVRDHPVELVVRRRGAAGGPGAGSALVHVVEQRREPHDVLLVSLRG</sequence>
<feature type="region of interest" description="Disordered" evidence="1">
    <location>
        <begin position="348"/>
        <end position="414"/>
    </location>
</feature>
<dbReference type="Gene3D" id="3.40.50.720">
    <property type="entry name" value="NAD(P)-binding Rossmann-like Domain"/>
    <property type="match status" value="1"/>
</dbReference>
<dbReference type="OrthoDB" id="4426339at2"/>
<dbReference type="STRING" id="446466.Cfla_2467"/>
<dbReference type="EMBL" id="CP001964">
    <property type="protein sequence ID" value="ADG75355.1"/>
    <property type="molecule type" value="Genomic_DNA"/>
</dbReference>